<dbReference type="SUPFAM" id="SSF55781">
    <property type="entry name" value="GAF domain-like"/>
    <property type="match status" value="2"/>
</dbReference>
<dbReference type="Proteomes" id="UP000182409">
    <property type="component" value="Unassembled WGS sequence"/>
</dbReference>
<proteinExistence type="predicted"/>
<sequence>MDAIEEKPKRNVKPLRVASRSRASEASEVRLGPGDDAAVLSDQFEGDYRPSPNAQPTVPSVEIPGRELAASGEMNIPPTEPSHPENRIRVSSEHVDFLLRLAEALNNTLDLQTLMLRVAELVRAVVDYRIFAILLINDRTQELWMRFQVGHAPEIERMRVKLGRGVVGQAAQLRTSILVDDVRHLPHYISANPAVRSELAVPLIVKNRVIGVIDLESEQLAAFTQDQRRLLELVASRMAVAIENARLYTRLSRQAQTLTVLSEISREFTAILDLDTLLQRIGVLLKRVVDFQMFTVLLWSESRQQFVHRLSTRFGERVNRDRNAVMGQGIFGIAAEQKEPILVGDVRKDARYLGDNTAPGERGADTREVRSMLAVPLMYKERVVGVMALEHTRVNYYNEDHQRTLTTLAGQIAIAISNARLYERIFEEEQRMERDLQMAREVQMRLLPPPPKPLPHAEFAARFLPARSIGGDVYDFIQYGDNCVAIAVGDVSGKAAPAALYAALVSGILRSLAAQHLPPAAMLAALNDQLQERKLDSQYVTMLFAVWNDDAGTLSLANAGSVQPMLVSCEGDRMRARVIEAEGFPLGLFPNAEYEEFTISTRPGDLLVFFSDGIVDAENKNEEMFGTERLSEVLETLTQPDAEAAVEAVLDAVAKFQDGKDHFDDETLVVLRVL</sequence>
<dbReference type="Gene3D" id="3.60.40.10">
    <property type="entry name" value="PPM-type phosphatase domain"/>
    <property type="match status" value="1"/>
</dbReference>
<dbReference type="InterPro" id="IPR036457">
    <property type="entry name" value="PPM-type-like_dom_sf"/>
</dbReference>
<dbReference type="InterPro" id="IPR052016">
    <property type="entry name" value="Bact_Sigma-Reg"/>
</dbReference>
<feature type="region of interest" description="Disordered" evidence="2">
    <location>
        <begin position="1"/>
        <end position="60"/>
    </location>
</feature>
<dbReference type="PANTHER" id="PTHR43156">
    <property type="entry name" value="STAGE II SPORULATION PROTEIN E-RELATED"/>
    <property type="match status" value="1"/>
</dbReference>
<dbReference type="GO" id="GO:0016791">
    <property type="term" value="F:phosphatase activity"/>
    <property type="evidence" value="ECO:0007669"/>
    <property type="project" value="TreeGrafter"/>
</dbReference>
<dbReference type="PANTHER" id="PTHR43156:SF2">
    <property type="entry name" value="STAGE II SPORULATION PROTEIN E"/>
    <property type="match status" value="1"/>
</dbReference>
<dbReference type="RefSeq" id="WP_074651801.1">
    <property type="nucleotide sequence ID" value="NZ_FNSD01000001.1"/>
</dbReference>
<keyword evidence="1" id="KW-0378">Hydrolase</keyword>
<dbReference type="InterPro" id="IPR029016">
    <property type="entry name" value="GAF-like_dom_sf"/>
</dbReference>
<evidence type="ECO:0000259" key="3">
    <source>
        <dbReference type="SMART" id="SM00065"/>
    </source>
</evidence>
<evidence type="ECO:0000313" key="5">
    <source>
        <dbReference type="EMBL" id="SEB37132.1"/>
    </source>
</evidence>
<organism evidence="5 6">
    <name type="scientific">Terriglobus roseus</name>
    <dbReference type="NCBI Taxonomy" id="392734"/>
    <lineage>
        <taxon>Bacteria</taxon>
        <taxon>Pseudomonadati</taxon>
        <taxon>Acidobacteriota</taxon>
        <taxon>Terriglobia</taxon>
        <taxon>Terriglobales</taxon>
        <taxon>Acidobacteriaceae</taxon>
        <taxon>Terriglobus</taxon>
    </lineage>
</organism>
<dbReference type="Pfam" id="PF07228">
    <property type="entry name" value="SpoIIE"/>
    <property type="match status" value="1"/>
</dbReference>
<reference evidence="5 6" key="1">
    <citation type="submission" date="2016-10" db="EMBL/GenBank/DDBJ databases">
        <authorList>
            <person name="de Groot N.N."/>
        </authorList>
    </citation>
    <scope>NUCLEOTIDE SEQUENCE [LARGE SCALE GENOMIC DNA]</scope>
    <source>
        <strain evidence="5 6">AB35.6</strain>
    </source>
</reference>
<dbReference type="Pfam" id="PF13185">
    <property type="entry name" value="GAF_2"/>
    <property type="match status" value="2"/>
</dbReference>
<dbReference type="InterPro" id="IPR003018">
    <property type="entry name" value="GAF"/>
</dbReference>
<dbReference type="OrthoDB" id="311592at2"/>
<feature type="domain" description="GAF" evidence="3">
    <location>
        <begin position="273"/>
        <end position="426"/>
    </location>
</feature>
<evidence type="ECO:0000256" key="2">
    <source>
        <dbReference type="SAM" id="MobiDB-lite"/>
    </source>
</evidence>
<feature type="domain" description="PPM-type phosphatase" evidence="4">
    <location>
        <begin position="454"/>
        <end position="673"/>
    </location>
</feature>
<evidence type="ECO:0000313" key="6">
    <source>
        <dbReference type="Proteomes" id="UP000182409"/>
    </source>
</evidence>
<dbReference type="Gene3D" id="3.30.450.40">
    <property type="match status" value="2"/>
</dbReference>
<accession>A0A1H4IV83</accession>
<evidence type="ECO:0000256" key="1">
    <source>
        <dbReference type="ARBA" id="ARBA00022801"/>
    </source>
</evidence>
<feature type="domain" description="GAF" evidence="3">
    <location>
        <begin position="110"/>
        <end position="252"/>
    </location>
</feature>
<dbReference type="EMBL" id="FNSD01000001">
    <property type="protein sequence ID" value="SEB37132.1"/>
    <property type="molecule type" value="Genomic_DNA"/>
</dbReference>
<name>A0A1H4IV83_9BACT</name>
<gene>
    <name evidence="5" type="ORF">SAMN05443244_0040</name>
</gene>
<dbReference type="AlphaFoldDB" id="A0A1H4IV83"/>
<protein>
    <submittedName>
        <fullName evidence="5">Sigma-B regulation protein RsbU (Phosphoserine phosphatase)</fullName>
    </submittedName>
</protein>
<dbReference type="InterPro" id="IPR001932">
    <property type="entry name" value="PPM-type_phosphatase-like_dom"/>
</dbReference>
<evidence type="ECO:0000259" key="4">
    <source>
        <dbReference type="SMART" id="SM00331"/>
    </source>
</evidence>
<dbReference type="SUPFAM" id="SSF81606">
    <property type="entry name" value="PP2C-like"/>
    <property type="match status" value="1"/>
</dbReference>
<dbReference type="SMART" id="SM00065">
    <property type="entry name" value="GAF"/>
    <property type="match status" value="2"/>
</dbReference>
<dbReference type="SMART" id="SM00331">
    <property type="entry name" value="PP2C_SIG"/>
    <property type="match status" value="1"/>
</dbReference>